<reference evidence="1 2" key="1">
    <citation type="submission" date="2020-08" db="EMBL/GenBank/DDBJ databases">
        <authorList>
            <person name="Hejnol A."/>
        </authorList>
    </citation>
    <scope>NUCLEOTIDE SEQUENCE [LARGE SCALE GENOMIC DNA]</scope>
</reference>
<dbReference type="Proteomes" id="UP000549394">
    <property type="component" value="Unassembled WGS sequence"/>
</dbReference>
<gene>
    <name evidence="1" type="ORF">DGYR_LOCUS8738</name>
</gene>
<evidence type="ECO:0000313" key="2">
    <source>
        <dbReference type="Proteomes" id="UP000549394"/>
    </source>
</evidence>
<comment type="caution">
    <text evidence="1">The sequence shown here is derived from an EMBL/GenBank/DDBJ whole genome shotgun (WGS) entry which is preliminary data.</text>
</comment>
<sequence length="143" mass="16837">MSSNFDRFNVSEMADDRLEIMDNKILEFFPLLDCLDDEQEFIDLLFSNEDVLIFHFELFPIDLDNLLMPPDDLEDFVTFSDGISLSELNRKWIVIQILWSLKSSSEPPYNTLPDNYDCICSSLTDEMCQQINEDLEYLRSKEI</sequence>
<dbReference type="AlphaFoldDB" id="A0A7I8VWG2"/>
<protein>
    <submittedName>
        <fullName evidence="1">Uncharacterized protein</fullName>
    </submittedName>
</protein>
<accession>A0A7I8VWG2</accession>
<dbReference type="EMBL" id="CAJFCJ010000013">
    <property type="protein sequence ID" value="CAD5120674.1"/>
    <property type="molecule type" value="Genomic_DNA"/>
</dbReference>
<keyword evidence="2" id="KW-1185">Reference proteome</keyword>
<proteinExistence type="predicted"/>
<name>A0A7I8VWG2_9ANNE</name>
<evidence type="ECO:0000313" key="1">
    <source>
        <dbReference type="EMBL" id="CAD5120674.1"/>
    </source>
</evidence>
<organism evidence="1 2">
    <name type="scientific">Dimorphilus gyrociliatus</name>
    <dbReference type="NCBI Taxonomy" id="2664684"/>
    <lineage>
        <taxon>Eukaryota</taxon>
        <taxon>Metazoa</taxon>
        <taxon>Spiralia</taxon>
        <taxon>Lophotrochozoa</taxon>
        <taxon>Annelida</taxon>
        <taxon>Polychaeta</taxon>
        <taxon>Polychaeta incertae sedis</taxon>
        <taxon>Dinophilidae</taxon>
        <taxon>Dimorphilus</taxon>
    </lineage>
</organism>